<reference evidence="2" key="1">
    <citation type="journal article" date="2019" name="Int. J. Syst. Evol. Microbiol.">
        <title>The Global Catalogue of Microorganisms (GCM) 10K type strain sequencing project: providing services to taxonomists for standard genome sequencing and annotation.</title>
        <authorList>
            <consortium name="The Broad Institute Genomics Platform"/>
            <consortium name="The Broad Institute Genome Sequencing Center for Infectious Disease"/>
            <person name="Wu L."/>
            <person name="Ma J."/>
        </authorList>
    </citation>
    <scope>NUCLEOTIDE SEQUENCE [LARGE SCALE GENOMIC DNA]</scope>
    <source>
        <strain evidence="2">CCUG 36956</strain>
    </source>
</reference>
<accession>A0ABW1JMN7</accession>
<proteinExistence type="predicted"/>
<dbReference type="InterPro" id="IPR018724">
    <property type="entry name" value="2OG-Fe_dioxygenase"/>
</dbReference>
<organism evidence="1 2">
    <name type="scientific">Nocardia lasii</name>
    <dbReference type="NCBI Taxonomy" id="1616107"/>
    <lineage>
        <taxon>Bacteria</taxon>
        <taxon>Bacillati</taxon>
        <taxon>Actinomycetota</taxon>
        <taxon>Actinomycetes</taxon>
        <taxon>Mycobacteriales</taxon>
        <taxon>Nocardiaceae</taxon>
        <taxon>Nocardia</taxon>
    </lineage>
</organism>
<name>A0ABW1JMN7_9NOCA</name>
<dbReference type="Proteomes" id="UP001596223">
    <property type="component" value="Unassembled WGS sequence"/>
</dbReference>
<sequence length="247" mass="27559">MRKEFTILGHDSTLTSADLQENLRDHAFAIMNRGDFDLTEADIDVLSTLYDRDLEPDRWLPAGAHYRQRAYQCFNLAVAELRWTAIADPAPYRQPMTVNRLAGGIDRRFALVPVDHPATAIAARVAVSVARLLLDAGVLDAERHPRCSVDAHYIRITAPGKPCPEGKHHDGLLAGSAHLLRRENITGDESTLYNTLGVPLRTCQLREPMDSFVFHDSRVQHFTGDIERANPAAPGFRDALLIGFRTE</sequence>
<dbReference type="EMBL" id="JBHSQN010000001">
    <property type="protein sequence ID" value="MFC6010162.1"/>
    <property type="molecule type" value="Genomic_DNA"/>
</dbReference>
<evidence type="ECO:0000313" key="2">
    <source>
        <dbReference type="Proteomes" id="UP001596223"/>
    </source>
</evidence>
<comment type="caution">
    <text evidence="1">The sequence shown here is derived from an EMBL/GenBank/DDBJ whole genome shotgun (WGS) entry which is preliminary data.</text>
</comment>
<keyword evidence="1" id="KW-0223">Dioxygenase</keyword>
<keyword evidence="1" id="KW-0560">Oxidoreductase</keyword>
<dbReference type="RefSeq" id="WP_378599531.1">
    <property type="nucleotide sequence ID" value="NZ_JBHSQN010000001.1"/>
</dbReference>
<dbReference type="Pfam" id="PF10014">
    <property type="entry name" value="2OG-Fe_Oxy_2"/>
    <property type="match status" value="1"/>
</dbReference>
<dbReference type="GO" id="GO:0051213">
    <property type="term" value="F:dioxygenase activity"/>
    <property type="evidence" value="ECO:0007669"/>
    <property type="project" value="UniProtKB-KW"/>
</dbReference>
<dbReference type="Gene3D" id="2.60.120.620">
    <property type="entry name" value="q2cbj1_9rhob like domain"/>
    <property type="match status" value="1"/>
</dbReference>
<evidence type="ECO:0000313" key="1">
    <source>
        <dbReference type="EMBL" id="MFC6010162.1"/>
    </source>
</evidence>
<keyword evidence="2" id="KW-1185">Reference proteome</keyword>
<protein>
    <submittedName>
        <fullName evidence="1">2OG-Fe dioxygenase family protein</fullName>
    </submittedName>
</protein>
<gene>
    <name evidence="1" type="ORF">ACFP3H_03795</name>
</gene>